<dbReference type="Gene3D" id="3.30.420.130">
    <property type="entry name" value="Dinitrogenase iron-molybdenum cofactor biosynthesis domain"/>
    <property type="match status" value="1"/>
</dbReference>
<name>A0A7J3Y0G5_9CREN</name>
<comment type="caution">
    <text evidence="2">The sequence shown here is derived from an EMBL/GenBank/DDBJ whole genome shotgun (WGS) entry which is preliminary data.</text>
</comment>
<reference evidence="2" key="1">
    <citation type="journal article" date="2020" name="mSystems">
        <title>Genome- and Community-Level Interaction Insights into Carbon Utilization and Element Cycling Functions of Hydrothermarchaeota in Hydrothermal Sediment.</title>
        <authorList>
            <person name="Zhou Z."/>
            <person name="Liu Y."/>
            <person name="Xu W."/>
            <person name="Pan J."/>
            <person name="Luo Z.H."/>
            <person name="Li M."/>
        </authorList>
    </citation>
    <scope>NUCLEOTIDE SEQUENCE [LARGE SCALE GENOMIC DNA]</scope>
    <source>
        <strain evidence="2">SpSt-110</strain>
    </source>
</reference>
<evidence type="ECO:0000313" key="2">
    <source>
        <dbReference type="EMBL" id="HHP68407.1"/>
    </source>
</evidence>
<proteinExistence type="predicted"/>
<sequence>MSSYLSSNVIIAVPVEKVGSEYYLALNYVNAPLFAIVEVSANTYKIRNIIGNPYAAPGPRRGLGVIEFLASQGVNAIILLRSSYGAFYRLGERGIKVYYVPVEEQSKGPVKLSEAIEMYVSRRLEGPTQY</sequence>
<organism evidence="2">
    <name type="scientific">Thermogladius calderae</name>
    <dbReference type="NCBI Taxonomy" id="1200300"/>
    <lineage>
        <taxon>Archaea</taxon>
        <taxon>Thermoproteota</taxon>
        <taxon>Thermoprotei</taxon>
        <taxon>Desulfurococcales</taxon>
        <taxon>Desulfurococcaceae</taxon>
        <taxon>Thermogladius</taxon>
    </lineage>
</organism>
<feature type="domain" description="Dinitrogenase iron-molybdenum cofactor biosynthesis" evidence="1">
    <location>
        <begin position="31"/>
        <end position="102"/>
    </location>
</feature>
<accession>A0A7J3Y0G5</accession>
<evidence type="ECO:0000259" key="1">
    <source>
        <dbReference type="Pfam" id="PF02579"/>
    </source>
</evidence>
<dbReference type="AlphaFoldDB" id="A0A7J3Y0G5"/>
<dbReference type="SUPFAM" id="SSF53146">
    <property type="entry name" value="Nitrogenase accessory factor-like"/>
    <property type="match status" value="1"/>
</dbReference>
<dbReference type="InterPro" id="IPR036105">
    <property type="entry name" value="DiNase_FeMo-co_biosyn_sf"/>
</dbReference>
<protein>
    <recommendedName>
        <fullName evidence="1">Dinitrogenase iron-molybdenum cofactor biosynthesis domain-containing protein</fullName>
    </recommendedName>
</protein>
<dbReference type="Pfam" id="PF02579">
    <property type="entry name" value="Nitro_FeMo-Co"/>
    <property type="match status" value="1"/>
</dbReference>
<dbReference type="InterPro" id="IPR003731">
    <property type="entry name" value="Di-Nase_FeMo-co_biosynth"/>
</dbReference>
<gene>
    <name evidence="2" type="ORF">ENM60_06490</name>
</gene>
<dbReference type="EMBL" id="DRYK01000084">
    <property type="protein sequence ID" value="HHP68407.1"/>
    <property type="molecule type" value="Genomic_DNA"/>
</dbReference>